<dbReference type="AlphaFoldDB" id="A0A5B8NJJ7"/>
<reference evidence="1" key="1">
    <citation type="submission" date="2019-08" db="EMBL/GenBank/DDBJ databases">
        <title>Carotenoids and Carotenoid Binding Proteins in the Halophilic Cyanobacterium Euhalothece sp. ZM00.</title>
        <authorList>
            <person name="Cho S.M."/>
            <person name="Song J.Y."/>
            <person name="Park Y.-I."/>
        </authorList>
    </citation>
    <scope>NUCLEOTIDE SEQUENCE [LARGE SCALE GENOMIC DNA]</scope>
    <source>
        <strain evidence="1">Z-M001</strain>
    </source>
</reference>
<dbReference type="EMBL" id="CP042326">
    <property type="protein sequence ID" value="QDZ38535.1"/>
    <property type="molecule type" value="Genomic_DNA"/>
</dbReference>
<evidence type="ECO:0000313" key="2">
    <source>
        <dbReference type="Proteomes" id="UP000318453"/>
    </source>
</evidence>
<keyword evidence="1" id="KW-0808">Transferase</keyword>
<gene>
    <name evidence="1" type="ORF">FRE64_00370</name>
</gene>
<dbReference type="RefSeq" id="WP_146294146.1">
    <property type="nucleotide sequence ID" value="NZ_CP042326.1"/>
</dbReference>
<proteinExistence type="predicted"/>
<dbReference type="OrthoDB" id="529208at2"/>
<organism evidence="1 2">
    <name type="scientific">Euhalothece natronophila Z-M001</name>
    <dbReference type="NCBI Taxonomy" id="522448"/>
    <lineage>
        <taxon>Bacteria</taxon>
        <taxon>Bacillati</taxon>
        <taxon>Cyanobacteriota</taxon>
        <taxon>Cyanophyceae</taxon>
        <taxon>Oscillatoriophycideae</taxon>
        <taxon>Chroococcales</taxon>
        <taxon>Halothecacae</taxon>
        <taxon>Halothece cluster</taxon>
        <taxon>Euhalothece</taxon>
    </lineage>
</organism>
<name>A0A5B8NJJ7_9CHRO</name>
<dbReference type="GO" id="GO:0032259">
    <property type="term" value="P:methylation"/>
    <property type="evidence" value="ECO:0007669"/>
    <property type="project" value="UniProtKB-KW"/>
</dbReference>
<dbReference type="GO" id="GO:0008168">
    <property type="term" value="F:methyltransferase activity"/>
    <property type="evidence" value="ECO:0007669"/>
    <property type="project" value="UniProtKB-KW"/>
</dbReference>
<evidence type="ECO:0000313" key="1">
    <source>
        <dbReference type="EMBL" id="QDZ38535.1"/>
    </source>
</evidence>
<dbReference type="Gene3D" id="3.40.50.150">
    <property type="entry name" value="Vaccinia Virus protein VP39"/>
    <property type="match status" value="1"/>
</dbReference>
<dbReference type="InterPro" id="IPR029063">
    <property type="entry name" value="SAM-dependent_MTases_sf"/>
</dbReference>
<dbReference type="PANTHER" id="PTHR43591:SF110">
    <property type="entry name" value="RHODANESE DOMAIN-CONTAINING PROTEIN"/>
    <property type="match status" value="1"/>
</dbReference>
<dbReference type="PANTHER" id="PTHR43591">
    <property type="entry name" value="METHYLTRANSFERASE"/>
    <property type="match status" value="1"/>
</dbReference>
<dbReference type="SUPFAM" id="SSF53335">
    <property type="entry name" value="S-adenosyl-L-methionine-dependent methyltransferases"/>
    <property type="match status" value="1"/>
</dbReference>
<protein>
    <submittedName>
        <fullName evidence="1">Methyltransferase domain-containing protein</fullName>
    </submittedName>
</protein>
<sequence>MSSKDQTAVKEYANLAPVYDQRWSFYVEATIKATIERLEKNPEGKILDLACGTGTLLTYLLEFIPPENLFGIDISEEMLAVAREKLPPGVNLSLAESNKLPFPNNKFEQVISTNSFHYFRQPQMVLQEVHRVLKPGGQLVITDWCRDFVTCRLLDWYLRWFNEAHFYTYNSKELHNLLEQAGFKNISVDQYKINWFWGMMTVKTVQ</sequence>
<accession>A0A5B8NJJ7</accession>
<dbReference type="Proteomes" id="UP000318453">
    <property type="component" value="Chromosome"/>
</dbReference>
<dbReference type="Pfam" id="PF13489">
    <property type="entry name" value="Methyltransf_23"/>
    <property type="match status" value="1"/>
</dbReference>
<dbReference type="KEGG" id="enn:FRE64_00370"/>
<keyword evidence="1" id="KW-0489">Methyltransferase</keyword>
<dbReference type="CDD" id="cd02440">
    <property type="entry name" value="AdoMet_MTases"/>
    <property type="match status" value="1"/>
</dbReference>
<keyword evidence="2" id="KW-1185">Reference proteome</keyword>